<accession>A0A2K9ZE14</accession>
<organism evidence="1 2">
    <name type="scientific">Rhizobium leguminosarum</name>
    <dbReference type="NCBI Taxonomy" id="384"/>
    <lineage>
        <taxon>Bacteria</taxon>
        <taxon>Pseudomonadati</taxon>
        <taxon>Pseudomonadota</taxon>
        <taxon>Alphaproteobacteria</taxon>
        <taxon>Hyphomicrobiales</taxon>
        <taxon>Rhizobiaceae</taxon>
        <taxon>Rhizobium/Agrobacterium group</taxon>
        <taxon>Rhizobium</taxon>
    </lineage>
</organism>
<gene>
    <name evidence="1" type="ORF">CUJ84_pRLN1000996</name>
</gene>
<reference evidence="1 2" key="1">
    <citation type="submission" date="2017-11" db="EMBL/GenBank/DDBJ databases">
        <title>Complete genome of Rhizobium leguminosarum Norway, an ineffective micro-symbiont.</title>
        <authorList>
            <person name="Hoffrichter A."/>
            <person name="Liang J."/>
            <person name="Brachmann A."/>
            <person name="Marin M."/>
        </authorList>
    </citation>
    <scope>NUCLEOTIDE SEQUENCE [LARGE SCALE GENOMIC DNA]</scope>
    <source>
        <strain evidence="1 2">Norway</strain>
        <plasmid evidence="2">Plasmid prln1</plasmid>
    </source>
</reference>
<dbReference type="AlphaFoldDB" id="A0A2K9ZE14"/>
<name>A0A2K9ZE14_RHILE</name>
<dbReference type="Proteomes" id="UP000238523">
    <property type="component" value="Plasmid pRLN1"/>
</dbReference>
<evidence type="ECO:0000313" key="2">
    <source>
        <dbReference type="Proteomes" id="UP000238523"/>
    </source>
</evidence>
<geneLocation type="plasmid" evidence="2">
    <name>prln1</name>
</geneLocation>
<dbReference type="EMBL" id="CP025013">
    <property type="protein sequence ID" value="AUW46450.1"/>
    <property type="molecule type" value="Genomic_DNA"/>
</dbReference>
<keyword evidence="1" id="KW-0614">Plasmid</keyword>
<protein>
    <submittedName>
        <fullName evidence="1">Uncharacterized protein</fullName>
    </submittedName>
</protein>
<evidence type="ECO:0000313" key="1">
    <source>
        <dbReference type="EMBL" id="AUW46450.1"/>
    </source>
</evidence>
<sequence>MNGFLMPPASGKFNANVRVGRLHVLRDNEAVARSFWFRGEVSPALVSPAKFWNNVCRPLLH</sequence>
<proteinExistence type="predicted"/>